<dbReference type="NCBIfam" id="TIGR01730">
    <property type="entry name" value="RND_mfp"/>
    <property type="match status" value="1"/>
</dbReference>
<evidence type="ECO:0000256" key="2">
    <source>
        <dbReference type="ARBA" id="ARBA00009477"/>
    </source>
</evidence>
<dbReference type="AlphaFoldDB" id="A0A917RA96"/>
<dbReference type="GO" id="GO:0016020">
    <property type="term" value="C:membrane"/>
    <property type="evidence" value="ECO:0007669"/>
    <property type="project" value="InterPro"/>
</dbReference>
<comment type="similarity">
    <text evidence="2">Belongs to the membrane fusion protein (MFP) (TC 8.A.1) family.</text>
</comment>
<feature type="region of interest" description="Disordered" evidence="5">
    <location>
        <begin position="198"/>
        <end position="226"/>
    </location>
</feature>
<reference evidence="7" key="2">
    <citation type="submission" date="2020-09" db="EMBL/GenBank/DDBJ databases">
        <authorList>
            <person name="Sun Q."/>
            <person name="Ohkuma M."/>
        </authorList>
    </citation>
    <scope>NUCLEOTIDE SEQUENCE</scope>
    <source>
        <strain evidence="7">JCM 13064</strain>
    </source>
</reference>
<dbReference type="Gene3D" id="2.40.420.20">
    <property type="match status" value="1"/>
</dbReference>
<dbReference type="Gene3D" id="2.40.30.170">
    <property type="match status" value="1"/>
</dbReference>
<comment type="caution">
    <text evidence="7">The sequence shown here is derived from an EMBL/GenBank/DDBJ whole genome shotgun (WGS) entry which is preliminary data.</text>
</comment>
<dbReference type="GO" id="GO:0030313">
    <property type="term" value="C:cell envelope"/>
    <property type="evidence" value="ECO:0007669"/>
    <property type="project" value="UniProtKB-SubCell"/>
</dbReference>
<dbReference type="RefSeq" id="WP_229691351.1">
    <property type="nucleotide sequence ID" value="NZ_BMNT01000024.1"/>
</dbReference>
<feature type="coiled-coil region" evidence="4">
    <location>
        <begin position="4"/>
        <end position="31"/>
    </location>
</feature>
<evidence type="ECO:0000313" key="7">
    <source>
        <dbReference type="EMBL" id="GGK96803.1"/>
    </source>
</evidence>
<dbReference type="PANTHER" id="PTHR32347">
    <property type="entry name" value="EFFLUX SYSTEM COMPONENT YKNX-RELATED"/>
    <property type="match status" value="1"/>
</dbReference>
<name>A0A917RA96_9ACTN</name>
<evidence type="ECO:0000256" key="1">
    <source>
        <dbReference type="ARBA" id="ARBA00004196"/>
    </source>
</evidence>
<dbReference type="Pfam" id="PF25967">
    <property type="entry name" value="RND-MFP_C"/>
    <property type="match status" value="1"/>
</dbReference>
<dbReference type="InterPro" id="IPR050465">
    <property type="entry name" value="UPF0194_transport"/>
</dbReference>
<dbReference type="InterPro" id="IPR006143">
    <property type="entry name" value="RND_pump_MFP"/>
</dbReference>
<sequence>MTTVAEAEANIAKAKTALRQAEEALDGVAIKAPAAGTILAVSGTAGTQATAGSSFITLGDLDELQVRAMFSQTDVVRLKVGQTATVSLATRPGATYRGRVAHIDVTATANGQLVQYGVTIAFERRPKGLLLGQTATVRVTLDEAENAVYVPAQAVRTRADGAATVLVRAGGRAVERTVRLGVRGDQYVEVTSGLSAGDQVELPGSSAGGFPDDGFPDLTAPSPTSS</sequence>
<evidence type="ECO:0000256" key="4">
    <source>
        <dbReference type="SAM" id="Coils"/>
    </source>
</evidence>
<accession>A0A917RA96</accession>
<keyword evidence="8" id="KW-1185">Reference proteome</keyword>
<dbReference type="SUPFAM" id="SSF111369">
    <property type="entry name" value="HlyD-like secretion proteins"/>
    <property type="match status" value="1"/>
</dbReference>
<evidence type="ECO:0000259" key="6">
    <source>
        <dbReference type="Pfam" id="PF25967"/>
    </source>
</evidence>
<organism evidence="7 8">
    <name type="scientific">Sphaerisporangium melleum</name>
    <dbReference type="NCBI Taxonomy" id="321316"/>
    <lineage>
        <taxon>Bacteria</taxon>
        <taxon>Bacillati</taxon>
        <taxon>Actinomycetota</taxon>
        <taxon>Actinomycetes</taxon>
        <taxon>Streptosporangiales</taxon>
        <taxon>Streptosporangiaceae</taxon>
        <taxon>Sphaerisporangium</taxon>
    </lineage>
</organism>
<dbReference type="EMBL" id="BMNT01000024">
    <property type="protein sequence ID" value="GGK96803.1"/>
    <property type="molecule type" value="Genomic_DNA"/>
</dbReference>
<reference evidence="7" key="1">
    <citation type="journal article" date="2014" name="Int. J. Syst. Evol. Microbiol.">
        <title>Complete genome sequence of Corynebacterium casei LMG S-19264T (=DSM 44701T), isolated from a smear-ripened cheese.</title>
        <authorList>
            <consortium name="US DOE Joint Genome Institute (JGI-PGF)"/>
            <person name="Walter F."/>
            <person name="Albersmeier A."/>
            <person name="Kalinowski J."/>
            <person name="Ruckert C."/>
        </authorList>
    </citation>
    <scope>NUCLEOTIDE SEQUENCE</scope>
    <source>
        <strain evidence="7">JCM 13064</strain>
    </source>
</reference>
<dbReference type="Proteomes" id="UP000645217">
    <property type="component" value="Unassembled WGS sequence"/>
</dbReference>
<dbReference type="PANTHER" id="PTHR32347:SF23">
    <property type="entry name" value="BLL5650 PROTEIN"/>
    <property type="match status" value="1"/>
</dbReference>
<feature type="domain" description="Multidrug resistance protein MdtA-like C-terminal permuted SH3" evidence="6">
    <location>
        <begin position="146"/>
        <end position="200"/>
    </location>
</feature>
<dbReference type="GO" id="GO:0022857">
    <property type="term" value="F:transmembrane transporter activity"/>
    <property type="evidence" value="ECO:0007669"/>
    <property type="project" value="InterPro"/>
</dbReference>
<evidence type="ECO:0000256" key="5">
    <source>
        <dbReference type="SAM" id="MobiDB-lite"/>
    </source>
</evidence>
<protein>
    <recommendedName>
        <fullName evidence="6">Multidrug resistance protein MdtA-like C-terminal permuted SH3 domain-containing protein</fullName>
    </recommendedName>
</protein>
<dbReference type="InterPro" id="IPR058627">
    <property type="entry name" value="MdtA-like_C"/>
</dbReference>
<evidence type="ECO:0000256" key="3">
    <source>
        <dbReference type="ARBA" id="ARBA00023054"/>
    </source>
</evidence>
<proteinExistence type="inferred from homology"/>
<comment type="subcellular location">
    <subcellularLocation>
        <location evidence="1">Cell envelope</location>
    </subcellularLocation>
</comment>
<keyword evidence="3 4" id="KW-0175">Coiled coil</keyword>
<evidence type="ECO:0000313" key="8">
    <source>
        <dbReference type="Proteomes" id="UP000645217"/>
    </source>
</evidence>
<gene>
    <name evidence="7" type="ORF">GCM10007964_43770</name>
</gene>